<dbReference type="PANTHER" id="PTHR43132">
    <property type="entry name" value="ARSENICAL RESISTANCE OPERON REPRESSOR ARSR-RELATED"/>
    <property type="match status" value="1"/>
</dbReference>
<dbReference type="AlphaFoldDB" id="A0A975AT17"/>
<dbReference type="PROSITE" id="PS50987">
    <property type="entry name" value="HTH_ARSR_2"/>
    <property type="match status" value="1"/>
</dbReference>
<dbReference type="PANTHER" id="PTHR43132:SF2">
    <property type="entry name" value="ARSENICAL RESISTANCE OPERON REPRESSOR ARSR-RELATED"/>
    <property type="match status" value="1"/>
</dbReference>
<dbReference type="SUPFAM" id="SSF46785">
    <property type="entry name" value="Winged helix' DNA-binding domain"/>
    <property type="match status" value="1"/>
</dbReference>
<accession>A0A975AT17</accession>
<dbReference type="InterPro" id="IPR051011">
    <property type="entry name" value="Metal_resp_trans_reg"/>
</dbReference>
<evidence type="ECO:0000256" key="2">
    <source>
        <dbReference type="ARBA" id="ARBA00023125"/>
    </source>
</evidence>
<dbReference type="PRINTS" id="PR00778">
    <property type="entry name" value="HTHARSR"/>
</dbReference>
<dbReference type="Gene3D" id="1.10.10.10">
    <property type="entry name" value="Winged helix-like DNA-binding domain superfamily/Winged helix DNA-binding domain"/>
    <property type="match status" value="1"/>
</dbReference>
<proteinExistence type="predicted"/>
<protein>
    <submittedName>
        <fullName evidence="5">Helix-turn-helix transcriptional regulator</fullName>
    </submittedName>
</protein>
<dbReference type="CDD" id="cd00090">
    <property type="entry name" value="HTH_ARSR"/>
    <property type="match status" value="1"/>
</dbReference>
<dbReference type="InterPro" id="IPR011991">
    <property type="entry name" value="ArsR-like_HTH"/>
</dbReference>
<dbReference type="GO" id="GO:0003677">
    <property type="term" value="F:DNA binding"/>
    <property type="evidence" value="ECO:0007669"/>
    <property type="project" value="UniProtKB-KW"/>
</dbReference>
<gene>
    <name evidence="5" type="ORF">I8J32_006860</name>
</gene>
<evidence type="ECO:0000313" key="6">
    <source>
        <dbReference type="Proteomes" id="UP000639274"/>
    </source>
</evidence>
<evidence type="ECO:0000259" key="4">
    <source>
        <dbReference type="PROSITE" id="PS50987"/>
    </source>
</evidence>
<name>A0A975AT17_9GAMM</name>
<reference evidence="5 6" key="1">
    <citation type="submission" date="2021-03" db="EMBL/GenBank/DDBJ databases">
        <title>Lysobacter sp. nov. isolated from soil of gangwondo yeongwol, south Korea.</title>
        <authorList>
            <person name="Kim K.R."/>
            <person name="Kim K.H."/>
            <person name="Jeon C.O."/>
        </authorList>
    </citation>
    <scope>NUCLEOTIDE SEQUENCE [LARGE SCALE GENOMIC DNA]</scope>
    <source>
        <strain evidence="5 6">R19</strain>
    </source>
</reference>
<dbReference type="InterPro" id="IPR036390">
    <property type="entry name" value="WH_DNA-bd_sf"/>
</dbReference>
<evidence type="ECO:0000256" key="3">
    <source>
        <dbReference type="ARBA" id="ARBA00023163"/>
    </source>
</evidence>
<evidence type="ECO:0000256" key="1">
    <source>
        <dbReference type="ARBA" id="ARBA00023015"/>
    </source>
</evidence>
<evidence type="ECO:0000313" key="5">
    <source>
        <dbReference type="EMBL" id="QSX79564.1"/>
    </source>
</evidence>
<keyword evidence="3" id="KW-0804">Transcription</keyword>
<dbReference type="NCBIfam" id="NF033788">
    <property type="entry name" value="HTH_metalloreg"/>
    <property type="match status" value="1"/>
</dbReference>
<organism evidence="5 6">
    <name type="scientific">Agrilutibacter solisilvae</name>
    <dbReference type="NCBI Taxonomy" id="2763317"/>
    <lineage>
        <taxon>Bacteria</taxon>
        <taxon>Pseudomonadati</taxon>
        <taxon>Pseudomonadota</taxon>
        <taxon>Gammaproteobacteria</taxon>
        <taxon>Lysobacterales</taxon>
        <taxon>Lysobacteraceae</taxon>
        <taxon>Agrilutibacter</taxon>
    </lineage>
</organism>
<keyword evidence="6" id="KW-1185">Reference proteome</keyword>
<dbReference type="RefSeq" id="WP_200616327.1">
    <property type="nucleotide sequence ID" value="NZ_CP071518.1"/>
</dbReference>
<feature type="domain" description="HTH arsR-type" evidence="4">
    <location>
        <begin position="1"/>
        <end position="95"/>
    </location>
</feature>
<dbReference type="Proteomes" id="UP000639274">
    <property type="component" value="Chromosome"/>
</dbReference>
<dbReference type="Pfam" id="PF12840">
    <property type="entry name" value="HTH_20"/>
    <property type="match status" value="1"/>
</dbReference>
<keyword evidence="2" id="KW-0238">DNA-binding</keyword>
<dbReference type="SMART" id="SM00418">
    <property type="entry name" value="HTH_ARSR"/>
    <property type="match status" value="1"/>
</dbReference>
<dbReference type="GO" id="GO:0003700">
    <property type="term" value="F:DNA-binding transcription factor activity"/>
    <property type="evidence" value="ECO:0007669"/>
    <property type="project" value="InterPro"/>
</dbReference>
<dbReference type="KEGG" id="lsf:I8J32_006860"/>
<dbReference type="InterPro" id="IPR001845">
    <property type="entry name" value="HTH_ArsR_DNA-bd_dom"/>
</dbReference>
<dbReference type="InterPro" id="IPR036388">
    <property type="entry name" value="WH-like_DNA-bd_sf"/>
</dbReference>
<sequence length="111" mass="11657">MDTAAALSALSALSHDTRLAAFRHLVEAGPGGLAVGELRERLQTPPATLSAHLNVLRAAGLVQDERVGRVIQVRAHYPQMNALLAYLTQNCCAGEGAAAQVCCPPTGETKR</sequence>
<keyword evidence="1" id="KW-0805">Transcription regulation</keyword>
<dbReference type="EMBL" id="CP071518">
    <property type="protein sequence ID" value="QSX79564.1"/>
    <property type="molecule type" value="Genomic_DNA"/>
</dbReference>